<organism evidence="1 2">
    <name type="scientific">Chaenocephalus aceratus</name>
    <name type="common">Blackfin icefish</name>
    <name type="synonym">Chaenichthys aceratus</name>
    <dbReference type="NCBI Taxonomy" id="36190"/>
    <lineage>
        <taxon>Eukaryota</taxon>
        <taxon>Metazoa</taxon>
        <taxon>Chordata</taxon>
        <taxon>Craniata</taxon>
        <taxon>Vertebrata</taxon>
        <taxon>Euteleostomi</taxon>
        <taxon>Actinopterygii</taxon>
        <taxon>Neopterygii</taxon>
        <taxon>Teleostei</taxon>
        <taxon>Neoteleostei</taxon>
        <taxon>Acanthomorphata</taxon>
        <taxon>Eupercaria</taxon>
        <taxon>Perciformes</taxon>
        <taxon>Notothenioidei</taxon>
        <taxon>Channichthyidae</taxon>
        <taxon>Chaenocephalus</taxon>
    </lineage>
</organism>
<keyword evidence="2" id="KW-1185">Reference proteome</keyword>
<evidence type="ECO:0000313" key="2">
    <source>
        <dbReference type="Proteomes" id="UP001057452"/>
    </source>
</evidence>
<dbReference type="Proteomes" id="UP001057452">
    <property type="component" value="Chromosome 5"/>
</dbReference>
<sequence length="76" mass="8227">LRLAACRVLISVSVQPTPPFLCSSQVSKPLVSGGRLVAVAPRSDRAGDRVKTHTRIQQLIHESLSCNQLVHLPSVM</sequence>
<evidence type="ECO:0000313" key="1">
    <source>
        <dbReference type="EMBL" id="KAI4826537.1"/>
    </source>
</evidence>
<feature type="non-terminal residue" evidence="1">
    <location>
        <position position="76"/>
    </location>
</feature>
<accession>A0ACB9XHI0</accession>
<reference evidence="1" key="1">
    <citation type="submission" date="2022-05" db="EMBL/GenBank/DDBJ databases">
        <title>Chromosome-level genome of Chaenocephalus aceratus.</title>
        <authorList>
            <person name="Park H."/>
        </authorList>
    </citation>
    <scope>NUCLEOTIDE SEQUENCE</scope>
    <source>
        <strain evidence="1">KU_202001</strain>
    </source>
</reference>
<comment type="caution">
    <text evidence="1">The sequence shown here is derived from an EMBL/GenBank/DDBJ whole genome shotgun (WGS) entry which is preliminary data.</text>
</comment>
<gene>
    <name evidence="1" type="ORF">KUCAC02_029983</name>
</gene>
<feature type="non-terminal residue" evidence="1">
    <location>
        <position position="1"/>
    </location>
</feature>
<dbReference type="EMBL" id="CM043789">
    <property type="protein sequence ID" value="KAI4826537.1"/>
    <property type="molecule type" value="Genomic_DNA"/>
</dbReference>
<protein>
    <submittedName>
        <fullName evidence="1">Uncharacterized protein</fullName>
    </submittedName>
</protein>
<name>A0ACB9XHI0_CHAAC</name>
<proteinExistence type="predicted"/>